<dbReference type="InterPro" id="IPR007253">
    <property type="entry name" value="Cell_wall-bd_2"/>
</dbReference>
<dbReference type="CDD" id="cd06583">
    <property type="entry name" value="PGRP"/>
    <property type="match status" value="1"/>
</dbReference>
<keyword evidence="5" id="KW-1185">Reference proteome</keyword>
<reference evidence="4 5" key="1">
    <citation type="submission" date="2020-04" db="EMBL/GenBank/DDBJ databases">
        <title>Genomic insights into acetone-butanol-ethanol (ABE) fermentation by sequencing solventogenic clostridia strains.</title>
        <authorList>
            <person name="Brown S."/>
        </authorList>
    </citation>
    <scope>NUCLEOTIDE SEQUENCE [LARGE SCALE GENOMIC DNA]</scope>
    <source>
        <strain evidence="4 5">DJ011</strain>
    </source>
</reference>
<evidence type="ECO:0000313" key="5">
    <source>
        <dbReference type="Proteomes" id="UP000563151"/>
    </source>
</evidence>
<dbReference type="Pfam" id="PF01471">
    <property type="entry name" value="PG_binding_1"/>
    <property type="match status" value="1"/>
</dbReference>
<dbReference type="InterPro" id="IPR002502">
    <property type="entry name" value="Amidase_domain"/>
</dbReference>
<dbReference type="SUPFAM" id="SSF55846">
    <property type="entry name" value="N-acetylmuramoyl-L-alanine amidase-like"/>
    <property type="match status" value="1"/>
</dbReference>
<organism evidence="4 5">
    <name type="scientific">Clostridium tetanomorphum</name>
    <dbReference type="NCBI Taxonomy" id="1553"/>
    <lineage>
        <taxon>Bacteria</taxon>
        <taxon>Bacillati</taxon>
        <taxon>Bacillota</taxon>
        <taxon>Clostridia</taxon>
        <taxon>Eubacteriales</taxon>
        <taxon>Clostridiaceae</taxon>
        <taxon>Clostridium</taxon>
    </lineage>
</organism>
<dbReference type="SUPFAM" id="SSF47090">
    <property type="entry name" value="PGBD-like"/>
    <property type="match status" value="1"/>
</dbReference>
<feature type="chain" id="PRO_5038057993" description="N-acetylmuramoyl-L-alanine amidase domain-containing protein" evidence="2">
    <location>
        <begin position="30"/>
        <end position="593"/>
    </location>
</feature>
<keyword evidence="2" id="KW-0732">Signal</keyword>
<evidence type="ECO:0000256" key="1">
    <source>
        <dbReference type="SAM" id="MobiDB-lite"/>
    </source>
</evidence>
<dbReference type="GO" id="GO:0009253">
    <property type="term" value="P:peptidoglycan catabolic process"/>
    <property type="evidence" value="ECO:0007669"/>
    <property type="project" value="InterPro"/>
</dbReference>
<protein>
    <recommendedName>
        <fullName evidence="3">N-acetylmuramoyl-L-alanine amidase domain-containing protein</fullName>
    </recommendedName>
</protein>
<evidence type="ECO:0000256" key="2">
    <source>
        <dbReference type="SAM" id="SignalP"/>
    </source>
</evidence>
<dbReference type="Proteomes" id="UP000563151">
    <property type="component" value="Unassembled WGS sequence"/>
</dbReference>
<dbReference type="InterPro" id="IPR051922">
    <property type="entry name" value="Bact_Sporulation_Assoc"/>
</dbReference>
<dbReference type="EMBL" id="JAAZWO010000005">
    <property type="protein sequence ID" value="MBC2397169.1"/>
    <property type="molecule type" value="Genomic_DNA"/>
</dbReference>
<dbReference type="InterPro" id="IPR036365">
    <property type="entry name" value="PGBD-like_sf"/>
</dbReference>
<comment type="caution">
    <text evidence="4">The sequence shown here is derived from an EMBL/GenBank/DDBJ whole genome shotgun (WGS) entry which is preliminary data.</text>
</comment>
<dbReference type="PANTHER" id="PTHR30032">
    <property type="entry name" value="N-ACETYLMURAMOYL-L-ALANINE AMIDASE-RELATED"/>
    <property type="match status" value="1"/>
</dbReference>
<feature type="region of interest" description="Disordered" evidence="1">
    <location>
        <begin position="325"/>
        <end position="345"/>
    </location>
</feature>
<dbReference type="Gene3D" id="1.10.101.10">
    <property type="entry name" value="PGBD-like superfamily/PGBD"/>
    <property type="match status" value="1"/>
</dbReference>
<dbReference type="Pfam" id="PF01510">
    <property type="entry name" value="Amidase_2"/>
    <property type="match status" value="1"/>
</dbReference>
<evidence type="ECO:0000313" key="4">
    <source>
        <dbReference type="EMBL" id="MBC2397169.1"/>
    </source>
</evidence>
<proteinExistence type="predicted"/>
<feature type="signal peptide" evidence="2">
    <location>
        <begin position="1"/>
        <end position="29"/>
    </location>
</feature>
<accession>A0A923EA17</accession>
<dbReference type="RefSeq" id="WP_162175668.1">
    <property type="nucleotide sequence ID" value="NZ_JAAZWO010000005.1"/>
</dbReference>
<dbReference type="InterPro" id="IPR002477">
    <property type="entry name" value="Peptidoglycan-bd-like"/>
</dbReference>
<dbReference type="PANTHER" id="PTHR30032:SF8">
    <property type="entry name" value="GERMINATION-SPECIFIC N-ACETYLMURAMOYL-L-ALANINE AMIDASE"/>
    <property type="match status" value="1"/>
</dbReference>
<dbReference type="Gene3D" id="3.40.50.12090">
    <property type="match status" value="2"/>
</dbReference>
<dbReference type="Gene3D" id="3.40.80.10">
    <property type="entry name" value="Peptidoglycan recognition protein-like"/>
    <property type="match status" value="1"/>
</dbReference>
<dbReference type="InterPro" id="IPR036505">
    <property type="entry name" value="Amidase/PGRP_sf"/>
</dbReference>
<sequence>MKKLKIYNSFFIGLVMVFIISLGSSTVNAAPKQKRLAGADRFKTSSAVVEDGWKRCDNAILVNGENYPDSLSAAVLAKKYNAPLILTRSNSLEENAKKQLQRLKTKHVYIVGGQGVIKANVEEELTKLNMTTERISGKDRYATSVAIAEKIGIKNGVILATGNDYTDALSIAPIAAKLQIPILLIPKDNVPQTTADFMKGKTVSKTYIIGSTSIISDKVASTFRNVQRISGKDKYERNINIIKTFEDNLDFSNAIMAYSEGFADALSGTAYAAIKNNPIVLVGKNPAEATKGYITDKDIKNLIILGGSAGITDRTINTIYEDREKDDSNKDKDSKHTEKEKVEDTYKNGNIEVQISKYNHSDGNDIKFIVIHDTGNYKDTAKNNAHYFGGGDRQASAHYFIDENSIVQVVEEYDAAWHCGDGGMKYGIGNHNSIGIEMCNSGGYISEKTINNTLDLVRYLMKKYNVPIENVVRHYDASGKNCPNNMSANNWEKWHEFKARLVGNSSSVQSSENGSSTESKRLLKLTSPLMYGEDIKELQNNLKTLGFDLEADGYYGEDTKKAVIEFQKLHTFIETNGIVGKETKEAIKEYVGR</sequence>
<name>A0A923EA17_CLOTT</name>
<dbReference type="SMART" id="SM00644">
    <property type="entry name" value="Ami_2"/>
    <property type="match status" value="1"/>
</dbReference>
<evidence type="ECO:0000259" key="3">
    <source>
        <dbReference type="SMART" id="SM00644"/>
    </source>
</evidence>
<gene>
    <name evidence="4" type="ORF">HGG79_05150</name>
</gene>
<dbReference type="InterPro" id="IPR036366">
    <property type="entry name" value="PGBDSf"/>
</dbReference>
<dbReference type="GO" id="GO:0008745">
    <property type="term" value="F:N-acetylmuramoyl-L-alanine amidase activity"/>
    <property type="evidence" value="ECO:0007669"/>
    <property type="project" value="InterPro"/>
</dbReference>
<feature type="domain" description="N-acetylmuramoyl-L-alanine amidase" evidence="3">
    <location>
        <begin position="356"/>
        <end position="499"/>
    </location>
</feature>
<dbReference type="Pfam" id="PF04122">
    <property type="entry name" value="CW_binding_2"/>
    <property type="match status" value="3"/>
</dbReference>
<dbReference type="AlphaFoldDB" id="A0A923EA17"/>